<keyword evidence="2" id="KW-1133">Transmembrane helix</keyword>
<accession>A0A1Y2K741</accession>
<feature type="transmembrane region" description="Helical" evidence="2">
    <location>
        <begin position="13"/>
        <end position="31"/>
    </location>
</feature>
<dbReference type="SMART" id="SM00698">
    <property type="entry name" value="MORN"/>
    <property type="match status" value="4"/>
</dbReference>
<keyword evidence="4" id="KW-1185">Reference proteome</keyword>
<protein>
    <recommendedName>
        <fullName evidence="5">MORN repeat-containing protein</fullName>
    </recommendedName>
</protein>
<proteinExistence type="predicted"/>
<keyword evidence="2" id="KW-0812">Transmembrane</keyword>
<dbReference type="STRING" id="1434232.MAIT1_01110"/>
<reference evidence="3 4" key="1">
    <citation type="journal article" date="2016" name="BMC Genomics">
        <title>Combined genomic and structural analyses of a cultured magnetotactic bacterium reveals its niche adaptation to a dynamic environment.</title>
        <authorList>
            <person name="Araujo A.C."/>
            <person name="Morillo V."/>
            <person name="Cypriano J."/>
            <person name="Teixeira L.C."/>
            <person name="Leao P."/>
            <person name="Lyra S."/>
            <person name="Almeida L.G."/>
            <person name="Bazylinski D.A."/>
            <person name="Vasconcellos A.T."/>
            <person name="Abreu F."/>
            <person name="Lins U."/>
        </authorList>
    </citation>
    <scope>NUCLEOTIDE SEQUENCE [LARGE SCALE GENOMIC DNA]</scope>
    <source>
        <strain evidence="3 4">IT-1</strain>
    </source>
</reference>
<organism evidence="3 4">
    <name type="scientific">Magnetofaba australis IT-1</name>
    <dbReference type="NCBI Taxonomy" id="1434232"/>
    <lineage>
        <taxon>Bacteria</taxon>
        <taxon>Pseudomonadati</taxon>
        <taxon>Pseudomonadota</taxon>
        <taxon>Magnetococcia</taxon>
        <taxon>Magnetococcales</taxon>
        <taxon>Magnetococcaceae</taxon>
        <taxon>Magnetofaba</taxon>
    </lineage>
</organism>
<dbReference type="SUPFAM" id="SSF82185">
    <property type="entry name" value="Histone H3 K4-specific methyltransferase SET7/9 N-terminal domain"/>
    <property type="match status" value="1"/>
</dbReference>
<evidence type="ECO:0008006" key="5">
    <source>
        <dbReference type="Google" id="ProtNLM"/>
    </source>
</evidence>
<dbReference type="Gene3D" id="2.20.110.10">
    <property type="entry name" value="Histone H3 K4-specific methyltransferase SET7/9 N-terminal domain"/>
    <property type="match status" value="2"/>
</dbReference>
<evidence type="ECO:0000256" key="1">
    <source>
        <dbReference type="ARBA" id="ARBA00022737"/>
    </source>
</evidence>
<evidence type="ECO:0000313" key="4">
    <source>
        <dbReference type="Proteomes" id="UP000194003"/>
    </source>
</evidence>
<dbReference type="Proteomes" id="UP000194003">
    <property type="component" value="Unassembled WGS sequence"/>
</dbReference>
<evidence type="ECO:0000256" key="2">
    <source>
        <dbReference type="SAM" id="Phobius"/>
    </source>
</evidence>
<comment type="caution">
    <text evidence="3">The sequence shown here is derived from an EMBL/GenBank/DDBJ whole genome shotgun (WGS) entry which is preliminary data.</text>
</comment>
<evidence type="ECO:0000313" key="3">
    <source>
        <dbReference type="EMBL" id="OSM06147.1"/>
    </source>
</evidence>
<name>A0A1Y2K741_9PROT</name>
<gene>
    <name evidence="3" type="ORF">MAIT1_01110</name>
</gene>
<sequence>MIPFDPFSQAPTVLFWLFVMATLVLFVIAVTRDYTHFFFRRAERIERLKRGLPPESKKTTGFTCLRGNAKEGFSVVRFANGNVYRGYYHKGRKHGQGLFIWRDGRRYEGEWRNGRMNGVGVMSFPLGSRYVGQFVNDKKQGSGVYHWANGGVYEGEFHNNLRHGLGVYVSPEGKRFAGIWRDDAWVGRQSERLVK</sequence>
<dbReference type="RefSeq" id="WP_085441282.1">
    <property type="nucleotide sequence ID" value="NZ_LVJN01000016.1"/>
</dbReference>
<dbReference type="AlphaFoldDB" id="A0A1Y2K741"/>
<dbReference type="PANTHER" id="PTHR43215">
    <property type="entry name" value="RADIAL SPOKE HEAD 1 HOMOLOG"/>
    <property type="match status" value="1"/>
</dbReference>
<dbReference type="Pfam" id="PF02493">
    <property type="entry name" value="MORN"/>
    <property type="match status" value="4"/>
</dbReference>
<dbReference type="InterPro" id="IPR003409">
    <property type="entry name" value="MORN"/>
</dbReference>
<dbReference type="PANTHER" id="PTHR43215:SF14">
    <property type="entry name" value="RADIAL SPOKE HEAD 1 HOMOLOG"/>
    <property type="match status" value="1"/>
</dbReference>
<dbReference type="EMBL" id="LVJN01000016">
    <property type="protein sequence ID" value="OSM06147.1"/>
    <property type="molecule type" value="Genomic_DNA"/>
</dbReference>
<dbReference type="FunFam" id="2.20.110.10:FF:000002">
    <property type="entry name" value="Phosphatidylinositol 4-phosphate 5-kinase 8"/>
    <property type="match status" value="1"/>
</dbReference>
<keyword evidence="1" id="KW-0677">Repeat</keyword>
<dbReference type="GO" id="GO:0005829">
    <property type="term" value="C:cytosol"/>
    <property type="evidence" value="ECO:0007669"/>
    <property type="project" value="TreeGrafter"/>
</dbReference>
<keyword evidence="2" id="KW-0472">Membrane</keyword>
<dbReference type="OrthoDB" id="7159040at2"/>